<dbReference type="EMBL" id="QWLA01000041">
    <property type="protein sequence ID" value="RIH85504.1"/>
    <property type="molecule type" value="Genomic_DNA"/>
</dbReference>
<comment type="caution">
    <text evidence="2">The sequence shown here is derived from an EMBL/GenBank/DDBJ whole genome shotgun (WGS) entry which is preliminary data.</text>
</comment>
<reference evidence="2 3" key="1">
    <citation type="submission" date="2018-08" db="EMBL/GenBank/DDBJ databases">
        <title>Meiothermus roseus NBRC 110900 genome sequencing project.</title>
        <authorList>
            <person name="Da Costa M.S."/>
            <person name="Albuquerque L."/>
            <person name="Raposo P."/>
            <person name="Froufe H.J.C."/>
            <person name="Barroso C.S."/>
            <person name="Egas C."/>
        </authorList>
    </citation>
    <scope>NUCLEOTIDE SEQUENCE [LARGE SCALE GENOMIC DNA]</scope>
    <source>
        <strain evidence="2 3">NBRC 110900</strain>
    </source>
</reference>
<evidence type="ECO:0000313" key="2">
    <source>
        <dbReference type="EMBL" id="RIH85504.1"/>
    </source>
</evidence>
<protein>
    <submittedName>
        <fullName evidence="2">Uncharacterized protein</fullName>
    </submittedName>
</protein>
<organism evidence="2 3">
    <name type="scientific">Calidithermus roseus</name>
    <dbReference type="NCBI Taxonomy" id="1644118"/>
    <lineage>
        <taxon>Bacteria</taxon>
        <taxon>Thermotogati</taxon>
        <taxon>Deinococcota</taxon>
        <taxon>Deinococci</taxon>
        <taxon>Thermales</taxon>
        <taxon>Thermaceae</taxon>
        <taxon>Calidithermus</taxon>
    </lineage>
</organism>
<dbReference type="AlphaFoldDB" id="A0A399ELA4"/>
<sequence length="55" mass="6348">MLDLYNLLSVVRQTRQAQIEQARLEAEVRRARQSARRPPEPAKSLEPTLKEETCA</sequence>
<gene>
    <name evidence="2" type="ORF">Mrose_02178</name>
</gene>
<dbReference type="RefSeq" id="WP_182482774.1">
    <property type="nucleotide sequence ID" value="NZ_QWLA01000041.1"/>
</dbReference>
<feature type="region of interest" description="Disordered" evidence="1">
    <location>
        <begin position="28"/>
        <end position="55"/>
    </location>
</feature>
<evidence type="ECO:0000313" key="3">
    <source>
        <dbReference type="Proteomes" id="UP000265341"/>
    </source>
</evidence>
<dbReference type="Proteomes" id="UP000265341">
    <property type="component" value="Unassembled WGS sequence"/>
</dbReference>
<keyword evidence="3" id="KW-1185">Reference proteome</keyword>
<evidence type="ECO:0000256" key="1">
    <source>
        <dbReference type="SAM" id="MobiDB-lite"/>
    </source>
</evidence>
<proteinExistence type="predicted"/>
<name>A0A399ELA4_9DEIN</name>
<accession>A0A399ELA4</accession>